<sequence length="187" mass="20421">MDDSSLLSDQFLIAMPALNDPNFSKTVTYMCDHNEEGAMGLVINRPLDLDIRELFTHLEIDNIAHDSGYIPIYQGGPVQTERGFVLHRDPGDWEASIIVNENIAITMSQDIISSIAEGKGPTDFLIALGYAGWGEGQLETELAANAWLNGPADASIIFDVPIEQRWTASANHLGIELKNISSDIGHA</sequence>
<reference evidence="1" key="1">
    <citation type="submission" date="2018-06" db="EMBL/GenBank/DDBJ databases">
        <authorList>
            <person name="Zhirakovskaya E."/>
        </authorList>
    </citation>
    <scope>NUCLEOTIDE SEQUENCE</scope>
</reference>
<dbReference type="PANTHER" id="PTHR30327">
    <property type="entry name" value="UNCHARACTERIZED PROTEIN YQGE"/>
    <property type="match status" value="1"/>
</dbReference>
<protein>
    <submittedName>
        <fullName evidence="1">UPF0301 protein YqgE</fullName>
    </submittedName>
</protein>
<accession>A0A3B1AM15</accession>
<dbReference type="SUPFAM" id="SSF143456">
    <property type="entry name" value="VC0467-like"/>
    <property type="match status" value="1"/>
</dbReference>
<dbReference type="NCBIfam" id="NF001266">
    <property type="entry name" value="PRK00228.1-1"/>
    <property type="match status" value="1"/>
</dbReference>
<dbReference type="Gene3D" id="3.40.1740.10">
    <property type="entry name" value="VC0467-like"/>
    <property type="match status" value="1"/>
</dbReference>
<proteinExistence type="inferred from homology"/>
<dbReference type="InterPro" id="IPR003774">
    <property type="entry name" value="AlgH-like"/>
</dbReference>
<dbReference type="Pfam" id="PF02622">
    <property type="entry name" value="DUF179"/>
    <property type="match status" value="1"/>
</dbReference>
<name>A0A3B1AM15_9ZZZZ</name>
<dbReference type="GO" id="GO:0005829">
    <property type="term" value="C:cytosol"/>
    <property type="evidence" value="ECO:0007669"/>
    <property type="project" value="TreeGrafter"/>
</dbReference>
<evidence type="ECO:0000313" key="1">
    <source>
        <dbReference type="EMBL" id="VAX00488.1"/>
    </source>
</evidence>
<organism evidence="1">
    <name type="scientific">hydrothermal vent metagenome</name>
    <dbReference type="NCBI Taxonomy" id="652676"/>
    <lineage>
        <taxon>unclassified sequences</taxon>
        <taxon>metagenomes</taxon>
        <taxon>ecological metagenomes</taxon>
    </lineage>
</organism>
<dbReference type="HAMAP" id="MF_00758">
    <property type="entry name" value="UPF0301"/>
    <property type="match status" value="1"/>
</dbReference>
<dbReference type="EMBL" id="UOFR01000076">
    <property type="protein sequence ID" value="VAX00488.1"/>
    <property type="molecule type" value="Genomic_DNA"/>
</dbReference>
<dbReference type="PANTHER" id="PTHR30327:SF1">
    <property type="entry name" value="UPF0301 PROTEIN YQGE"/>
    <property type="match status" value="1"/>
</dbReference>
<gene>
    <name evidence="1" type="ORF">MNBD_GAMMA21-115</name>
</gene>
<dbReference type="AlphaFoldDB" id="A0A3B1AM15"/>